<dbReference type="Proteomes" id="UP001079657">
    <property type="component" value="Unassembled WGS sequence"/>
</dbReference>
<sequence length="252" mass="29387">MPFTFTHPAIVIPVKKKWTSLFCFTALVIGSMAPDFEYFIRFIPIGTMGHTAAGFFYLNLPLCLLIAYIFHYIVKKPFIINLPNPIDKWYYSFAVERWGIKSIRDFIVFTYSALIGMASHVFWDSFTHKTGFFVNMFSLLRKPIYIMNHKIPVYKFLQHGSTLIGMMIILIYLYKIRNTKEIILSKIFTKNKIIYHSSILLIAVLTVLYRMFYTLGGFSLRYFGVYIVSFISGLIIGIIIVSILQICFIFFK</sequence>
<feature type="transmembrane region" description="Helical" evidence="1">
    <location>
        <begin position="52"/>
        <end position="74"/>
    </location>
</feature>
<proteinExistence type="predicted"/>
<reference evidence="2" key="1">
    <citation type="submission" date="2022-12" db="EMBL/GenBank/DDBJ databases">
        <authorList>
            <person name="Wang J."/>
        </authorList>
    </citation>
    <scope>NUCLEOTIDE SEQUENCE</scope>
    <source>
        <strain evidence="2">HY-42-06</strain>
    </source>
</reference>
<keyword evidence="1" id="KW-0472">Membrane</keyword>
<feature type="transmembrane region" description="Helical" evidence="1">
    <location>
        <begin position="156"/>
        <end position="174"/>
    </location>
</feature>
<feature type="transmembrane region" description="Helical" evidence="1">
    <location>
        <begin position="106"/>
        <end position="123"/>
    </location>
</feature>
<feature type="transmembrane region" description="Helical" evidence="1">
    <location>
        <begin position="194"/>
        <end position="213"/>
    </location>
</feature>
<evidence type="ECO:0000313" key="2">
    <source>
        <dbReference type="EMBL" id="MCY6371486.1"/>
    </source>
</evidence>
<dbReference type="InterPro" id="IPR025238">
    <property type="entry name" value="DUF4184"/>
</dbReference>
<dbReference type="EMBL" id="JAPQES010000004">
    <property type="protein sequence ID" value="MCY6371486.1"/>
    <property type="molecule type" value="Genomic_DNA"/>
</dbReference>
<feature type="transmembrane region" description="Helical" evidence="1">
    <location>
        <begin position="21"/>
        <end position="40"/>
    </location>
</feature>
<protein>
    <submittedName>
        <fullName evidence="2">DUF4184 family protein</fullName>
    </submittedName>
</protein>
<keyword evidence="1" id="KW-0812">Transmembrane</keyword>
<evidence type="ECO:0000313" key="3">
    <source>
        <dbReference type="Proteomes" id="UP001079657"/>
    </source>
</evidence>
<keyword evidence="3" id="KW-1185">Reference proteome</keyword>
<dbReference type="Pfam" id="PF13803">
    <property type="entry name" value="DUF4184"/>
    <property type="match status" value="1"/>
</dbReference>
<comment type="caution">
    <text evidence="2">The sequence shown here is derived from an EMBL/GenBank/DDBJ whole genome shotgun (WGS) entry which is preliminary data.</text>
</comment>
<organism evidence="2 3">
    <name type="scientific">Clostridium ganghwense</name>
    <dbReference type="NCBI Taxonomy" id="312089"/>
    <lineage>
        <taxon>Bacteria</taxon>
        <taxon>Bacillati</taxon>
        <taxon>Bacillota</taxon>
        <taxon>Clostridia</taxon>
        <taxon>Eubacteriales</taxon>
        <taxon>Clostridiaceae</taxon>
        <taxon>Clostridium</taxon>
    </lineage>
</organism>
<evidence type="ECO:0000256" key="1">
    <source>
        <dbReference type="SAM" id="Phobius"/>
    </source>
</evidence>
<feature type="transmembrane region" description="Helical" evidence="1">
    <location>
        <begin position="225"/>
        <end position="251"/>
    </location>
</feature>
<name>A0ABT4CTG1_9CLOT</name>
<keyword evidence="1" id="KW-1133">Transmembrane helix</keyword>
<dbReference type="RefSeq" id="WP_268050347.1">
    <property type="nucleotide sequence ID" value="NZ_JAPQES010000004.1"/>
</dbReference>
<gene>
    <name evidence="2" type="ORF">OXH55_12620</name>
</gene>
<accession>A0ABT4CTG1</accession>